<dbReference type="Gene3D" id="3.30.450.180">
    <property type="match status" value="1"/>
</dbReference>
<dbReference type="Pfam" id="PF13560">
    <property type="entry name" value="HTH_31"/>
    <property type="match status" value="1"/>
</dbReference>
<dbReference type="PROSITE" id="PS50943">
    <property type="entry name" value="HTH_CROC1"/>
    <property type="match status" value="1"/>
</dbReference>
<dbReference type="OrthoDB" id="3518652at2"/>
<dbReference type="Gene3D" id="1.10.260.40">
    <property type="entry name" value="lambda repressor-like DNA-binding domains"/>
    <property type="match status" value="1"/>
</dbReference>
<dbReference type="KEGG" id="avc:NCTC10951_01444"/>
<dbReference type="CDD" id="cd00093">
    <property type="entry name" value="HTH_XRE"/>
    <property type="match status" value="1"/>
</dbReference>
<dbReference type="RefSeq" id="WP_126414032.1">
    <property type="nucleotide sequence ID" value="NZ_JASPER010000062.1"/>
</dbReference>
<proteinExistence type="predicted"/>
<dbReference type="InterPro" id="IPR001387">
    <property type="entry name" value="Cro/C1-type_HTH"/>
</dbReference>
<protein>
    <submittedName>
        <fullName evidence="1">Uncharacterized protein</fullName>
    </submittedName>
</protein>
<dbReference type="Proteomes" id="UP000268658">
    <property type="component" value="Chromosome"/>
</dbReference>
<reference evidence="1 2" key="1">
    <citation type="submission" date="2018-12" db="EMBL/GenBank/DDBJ databases">
        <authorList>
            <consortium name="Pathogen Informatics"/>
        </authorList>
    </citation>
    <scope>NUCLEOTIDE SEQUENCE [LARGE SCALE GENOMIC DNA]</scope>
    <source>
        <strain evidence="1 2">NCTC10951</strain>
    </source>
</reference>
<dbReference type="AlphaFoldDB" id="A0A3S4WJS5"/>
<sequence>MPRTYRSTELGAFLRRRRYERTPEEVGLPDAEDGRRVTGLRRQEVAALASISTDYYTRIEQGRITASLPVLANLAQALHLSPDGWMYMLKLAVDNPLHHLQQQEDPKVDVTTQRILDSLEHTPAFVIGPLTEVLAWNRLAARVFIDFAQVPVDQRLFVRLLFTEPSLRSLYADWDGVAQLAIAQLRMHTAYDPENPRLLSLVEELSALSPQFTAWWDAREVNIRTTGTKRLHHPTAGDLEFEWSTLTCATAPTQQMIVWTCAPGSTTQAAMQQLDNTL</sequence>
<dbReference type="GO" id="GO:0003677">
    <property type="term" value="F:DNA binding"/>
    <property type="evidence" value="ECO:0007669"/>
    <property type="project" value="InterPro"/>
</dbReference>
<evidence type="ECO:0000313" key="1">
    <source>
        <dbReference type="EMBL" id="VEI15987.1"/>
    </source>
</evidence>
<dbReference type="InterPro" id="IPR010982">
    <property type="entry name" value="Lambda_DNA-bd_dom_sf"/>
</dbReference>
<organism evidence="1 2">
    <name type="scientific">Actinomyces viscosus</name>
    <dbReference type="NCBI Taxonomy" id="1656"/>
    <lineage>
        <taxon>Bacteria</taxon>
        <taxon>Bacillati</taxon>
        <taxon>Actinomycetota</taxon>
        <taxon>Actinomycetes</taxon>
        <taxon>Actinomycetales</taxon>
        <taxon>Actinomycetaceae</taxon>
        <taxon>Actinomyces</taxon>
    </lineage>
</organism>
<dbReference type="InterPro" id="IPR041413">
    <property type="entry name" value="MLTR_LBD"/>
</dbReference>
<dbReference type="PANTHER" id="PTHR35010">
    <property type="entry name" value="BLL4672 PROTEIN-RELATED"/>
    <property type="match status" value="1"/>
</dbReference>
<evidence type="ECO:0000313" key="2">
    <source>
        <dbReference type="Proteomes" id="UP000268658"/>
    </source>
</evidence>
<dbReference type="Pfam" id="PF17765">
    <property type="entry name" value="MLTR_LBD"/>
    <property type="match status" value="1"/>
</dbReference>
<dbReference type="SMART" id="SM00530">
    <property type="entry name" value="HTH_XRE"/>
    <property type="match status" value="1"/>
</dbReference>
<gene>
    <name evidence="1" type="ORF">NCTC10951_01444</name>
</gene>
<dbReference type="SUPFAM" id="SSF47413">
    <property type="entry name" value="lambda repressor-like DNA-binding domains"/>
    <property type="match status" value="1"/>
</dbReference>
<dbReference type="EMBL" id="LR134477">
    <property type="protein sequence ID" value="VEI15987.1"/>
    <property type="molecule type" value="Genomic_DNA"/>
</dbReference>
<accession>A0A3S4WJS5</accession>
<dbReference type="PANTHER" id="PTHR35010:SF2">
    <property type="entry name" value="BLL4672 PROTEIN"/>
    <property type="match status" value="1"/>
</dbReference>
<name>A0A3S4WJS5_ACTVI</name>